<comment type="subunit">
    <text evidence="15">Homodimer.</text>
</comment>
<keyword evidence="6 15" id="KW-0963">Cytoplasm</keyword>
<evidence type="ECO:0000256" key="12">
    <source>
        <dbReference type="ARBA" id="ARBA00048258"/>
    </source>
</evidence>
<evidence type="ECO:0000256" key="7">
    <source>
        <dbReference type="ARBA" id="ARBA00022598"/>
    </source>
</evidence>
<dbReference type="NCBIfam" id="TIGR00018">
    <property type="entry name" value="panC"/>
    <property type="match status" value="1"/>
</dbReference>
<dbReference type="OrthoDB" id="9773087at2"/>
<dbReference type="Pfam" id="PF02569">
    <property type="entry name" value="Pantoate_ligase"/>
    <property type="match status" value="1"/>
</dbReference>
<comment type="miscellaneous">
    <text evidence="15">The reaction proceeds by a bi uni uni bi ping pong mechanism.</text>
</comment>
<evidence type="ECO:0000256" key="14">
    <source>
        <dbReference type="ARBA" id="ARBA00077433"/>
    </source>
</evidence>
<dbReference type="InterPro" id="IPR014729">
    <property type="entry name" value="Rossmann-like_a/b/a_fold"/>
</dbReference>
<evidence type="ECO:0000313" key="17">
    <source>
        <dbReference type="Proteomes" id="UP000320876"/>
    </source>
</evidence>
<keyword evidence="17" id="KW-1185">Reference proteome</keyword>
<comment type="catalytic activity">
    <reaction evidence="12 15">
        <text>(R)-pantoate + beta-alanine + ATP = (R)-pantothenate + AMP + diphosphate + H(+)</text>
        <dbReference type="Rhea" id="RHEA:10912"/>
        <dbReference type="ChEBI" id="CHEBI:15378"/>
        <dbReference type="ChEBI" id="CHEBI:15980"/>
        <dbReference type="ChEBI" id="CHEBI:29032"/>
        <dbReference type="ChEBI" id="CHEBI:30616"/>
        <dbReference type="ChEBI" id="CHEBI:33019"/>
        <dbReference type="ChEBI" id="CHEBI:57966"/>
        <dbReference type="ChEBI" id="CHEBI:456215"/>
        <dbReference type="EC" id="6.3.2.1"/>
    </reaction>
</comment>
<reference evidence="16 17" key="1">
    <citation type="submission" date="2019-06" db="EMBL/GenBank/DDBJ databases">
        <title>Sequencing the genomes of 1000 actinobacteria strains.</title>
        <authorList>
            <person name="Klenk H.-P."/>
        </authorList>
    </citation>
    <scope>NUCLEOTIDE SEQUENCE [LARGE SCALE GENOMIC DNA]</scope>
    <source>
        <strain evidence="16 17">DSM 45679</strain>
    </source>
</reference>
<organism evidence="16 17">
    <name type="scientific">Amycolatopsis cihanbeyliensis</name>
    <dbReference type="NCBI Taxonomy" id="1128664"/>
    <lineage>
        <taxon>Bacteria</taxon>
        <taxon>Bacillati</taxon>
        <taxon>Actinomycetota</taxon>
        <taxon>Actinomycetes</taxon>
        <taxon>Pseudonocardiales</taxon>
        <taxon>Pseudonocardiaceae</taxon>
        <taxon>Amycolatopsis</taxon>
    </lineage>
</organism>
<feature type="binding site" evidence="15">
    <location>
        <position position="187"/>
    </location>
    <ligand>
        <name>ATP</name>
        <dbReference type="ChEBI" id="CHEBI:30616"/>
    </ligand>
</feature>
<evidence type="ECO:0000256" key="10">
    <source>
        <dbReference type="ARBA" id="ARBA00022840"/>
    </source>
</evidence>
<dbReference type="EC" id="6.3.2.1" evidence="4 15"/>
<sequence>MTTPKFTRNELNVYSAPADMRRVAEALRGVGRRLALVPTMGALHEGHRELLRRARRLPNTVVAASIFVNPLQFGAGEDFDAYPRPLESDLEALAEDGVEIAFTPEQADLYPADSAVTVHPGPLGAVLEGAFRPGHFAGVLTVVAKLFNIVRPRYAFFGEKDYQQLVLIRRMARDLDLDVRVIGVPTVRERDGLALSSRNVYLSEPERREAVVISAALTAGAHSGKLGGAAAIAAARQVLAARPEVAVDYLELRGTELGVAPVDGEARLLIAARVGNTRLIDNVPVVLGSAAEYGVQEPSKEDAGV</sequence>
<dbReference type="GO" id="GO:0015940">
    <property type="term" value="P:pantothenate biosynthetic process"/>
    <property type="evidence" value="ECO:0007669"/>
    <property type="project" value="UniProtKB-UniRule"/>
</dbReference>
<accession>A0A542DN73</accession>
<dbReference type="PANTHER" id="PTHR21299:SF1">
    <property type="entry name" value="PANTOATE--BETA-ALANINE LIGASE"/>
    <property type="match status" value="1"/>
</dbReference>
<evidence type="ECO:0000256" key="4">
    <source>
        <dbReference type="ARBA" id="ARBA00012219"/>
    </source>
</evidence>
<dbReference type="GO" id="GO:0005524">
    <property type="term" value="F:ATP binding"/>
    <property type="evidence" value="ECO:0007669"/>
    <property type="project" value="UniProtKB-KW"/>
</dbReference>
<comment type="caution">
    <text evidence="16">The sequence shown here is derived from an EMBL/GenBank/DDBJ whole genome shotgun (WGS) entry which is preliminary data.</text>
</comment>
<evidence type="ECO:0000256" key="1">
    <source>
        <dbReference type="ARBA" id="ARBA00004496"/>
    </source>
</evidence>
<gene>
    <name evidence="15" type="primary">panC</name>
    <name evidence="16" type="ORF">FB471_4315</name>
</gene>
<evidence type="ECO:0000256" key="9">
    <source>
        <dbReference type="ARBA" id="ARBA00022741"/>
    </source>
</evidence>
<evidence type="ECO:0000256" key="5">
    <source>
        <dbReference type="ARBA" id="ARBA00014155"/>
    </source>
</evidence>
<dbReference type="SUPFAM" id="SSF52374">
    <property type="entry name" value="Nucleotidylyl transferase"/>
    <property type="match status" value="1"/>
</dbReference>
<dbReference type="RefSeq" id="WP_142000183.1">
    <property type="nucleotide sequence ID" value="NZ_VFML01000001.1"/>
</dbReference>
<dbReference type="GO" id="GO:0004592">
    <property type="term" value="F:pantoate-beta-alanine ligase activity"/>
    <property type="evidence" value="ECO:0007669"/>
    <property type="project" value="UniProtKB-UniRule"/>
</dbReference>
<name>A0A542DN73_AMYCI</name>
<evidence type="ECO:0000256" key="15">
    <source>
        <dbReference type="HAMAP-Rule" id="MF_00158"/>
    </source>
</evidence>
<dbReference type="FunFam" id="3.40.50.620:FF:000114">
    <property type="entry name" value="Pantothenate synthetase"/>
    <property type="match status" value="1"/>
</dbReference>
<dbReference type="InterPro" id="IPR042176">
    <property type="entry name" value="Pantoate_ligase_C"/>
</dbReference>
<comment type="similarity">
    <text evidence="3 15">Belongs to the pantothenate synthetase family.</text>
</comment>
<dbReference type="GO" id="GO:0005829">
    <property type="term" value="C:cytosol"/>
    <property type="evidence" value="ECO:0007669"/>
    <property type="project" value="TreeGrafter"/>
</dbReference>
<feature type="binding site" evidence="15">
    <location>
        <begin position="195"/>
        <end position="198"/>
    </location>
    <ligand>
        <name>ATP</name>
        <dbReference type="ChEBI" id="CHEBI:30616"/>
    </ligand>
</feature>
<feature type="binding site" evidence="15">
    <location>
        <begin position="40"/>
        <end position="47"/>
    </location>
    <ligand>
        <name>ATP</name>
        <dbReference type="ChEBI" id="CHEBI:30616"/>
    </ligand>
</feature>
<comment type="function">
    <text evidence="13 15">Catalyzes the condensation of pantoate with beta-alanine in an ATP-dependent reaction via a pantoyl-adenylate intermediate.</text>
</comment>
<evidence type="ECO:0000256" key="11">
    <source>
        <dbReference type="ARBA" id="ARBA00032806"/>
    </source>
</evidence>
<evidence type="ECO:0000256" key="6">
    <source>
        <dbReference type="ARBA" id="ARBA00022490"/>
    </source>
</evidence>
<dbReference type="Gene3D" id="3.30.1300.10">
    <property type="entry name" value="Pantoate-beta-alanine ligase, C-terminal domain"/>
    <property type="match status" value="1"/>
</dbReference>
<proteinExistence type="inferred from homology"/>
<evidence type="ECO:0000256" key="8">
    <source>
        <dbReference type="ARBA" id="ARBA00022655"/>
    </source>
</evidence>
<feature type="binding site" evidence="15">
    <location>
        <position position="164"/>
    </location>
    <ligand>
        <name>(R)-pantoate</name>
        <dbReference type="ChEBI" id="CHEBI:15980"/>
    </ligand>
</feature>
<feature type="binding site" evidence="15">
    <location>
        <position position="72"/>
    </location>
    <ligand>
        <name>beta-alanine</name>
        <dbReference type="ChEBI" id="CHEBI:57966"/>
    </ligand>
</feature>
<evidence type="ECO:0000313" key="16">
    <source>
        <dbReference type="EMBL" id="TQJ04517.1"/>
    </source>
</evidence>
<dbReference type="AlphaFoldDB" id="A0A542DN73"/>
<dbReference type="Proteomes" id="UP000320876">
    <property type="component" value="Unassembled WGS sequence"/>
</dbReference>
<dbReference type="HAMAP" id="MF_00158">
    <property type="entry name" value="PanC"/>
    <property type="match status" value="1"/>
</dbReference>
<feature type="active site" description="Proton donor" evidence="15">
    <location>
        <position position="47"/>
    </location>
</feature>
<keyword evidence="10 15" id="KW-0067">ATP-binding</keyword>
<keyword evidence="8 15" id="KW-0566">Pantothenate biosynthesis</keyword>
<dbReference type="CDD" id="cd00560">
    <property type="entry name" value="PanC"/>
    <property type="match status" value="1"/>
</dbReference>
<protein>
    <recommendedName>
        <fullName evidence="5 15">Pantothenate synthetase</fullName>
        <shortName evidence="15">PS</shortName>
        <ecNumber evidence="4 15">6.3.2.1</ecNumber>
    </recommendedName>
    <alternativeName>
        <fullName evidence="14 15">Pantoate--beta-alanine ligase</fullName>
    </alternativeName>
    <alternativeName>
        <fullName evidence="11 15">Pantoate-activating enzyme</fullName>
    </alternativeName>
</protein>
<dbReference type="PANTHER" id="PTHR21299">
    <property type="entry name" value="CYTIDYLATE KINASE/PANTOATE-BETA-ALANINE LIGASE"/>
    <property type="match status" value="1"/>
</dbReference>
<feature type="binding site" evidence="15">
    <location>
        <begin position="158"/>
        <end position="161"/>
    </location>
    <ligand>
        <name>ATP</name>
        <dbReference type="ChEBI" id="CHEBI:30616"/>
    </ligand>
</feature>
<evidence type="ECO:0000256" key="3">
    <source>
        <dbReference type="ARBA" id="ARBA00009256"/>
    </source>
</evidence>
<dbReference type="EMBL" id="VFML01000001">
    <property type="protein sequence ID" value="TQJ04517.1"/>
    <property type="molecule type" value="Genomic_DNA"/>
</dbReference>
<dbReference type="Gene3D" id="3.40.50.620">
    <property type="entry name" value="HUPs"/>
    <property type="match status" value="1"/>
</dbReference>
<keyword evidence="9 15" id="KW-0547">Nucleotide-binding</keyword>
<feature type="binding site" evidence="15">
    <location>
        <position position="72"/>
    </location>
    <ligand>
        <name>(R)-pantoate</name>
        <dbReference type="ChEBI" id="CHEBI:15980"/>
    </ligand>
</feature>
<keyword evidence="7 15" id="KW-0436">Ligase</keyword>
<dbReference type="InterPro" id="IPR003721">
    <property type="entry name" value="Pantoate_ligase"/>
</dbReference>
<evidence type="ECO:0000256" key="2">
    <source>
        <dbReference type="ARBA" id="ARBA00004990"/>
    </source>
</evidence>
<comment type="subcellular location">
    <subcellularLocation>
        <location evidence="1 15">Cytoplasm</location>
    </subcellularLocation>
</comment>
<dbReference type="UniPathway" id="UPA00028">
    <property type="reaction ID" value="UER00005"/>
</dbReference>
<comment type="pathway">
    <text evidence="2 15">Cofactor biosynthesis; (R)-pantothenate biosynthesis; (R)-pantothenate from (R)-pantoate and beta-alanine: step 1/1.</text>
</comment>
<evidence type="ECO:0000256" key="13">
    <source>
        <dbReference type="ARBA" id="ARBA00055042"/>
    </source>
</evidence>